<dbReference type="PANTHER" id="PTHR30269">
    <property type="entry name" value="TRANSMEMBRANE PROTEIN YFCA"/>
    <property type="match status" value="1"/>
</dbReference>
<evidence type="ECO:0000256" key="1">
    <source>
        <dbReference type="ARBA" id="ARBA00004651"/>
    </source>
</evidence>
<dbReference type="STRING" id="1123756.MGEO_05585"/>
<feature type="transmembrane region" description="Helical" evidence="8">
    <location>
        <begin position="45"/>
        <end position="62"/>
    </location>
</feature>
<dbReference type="PANTHER" id="PTHR30269:SF32">
    <property type="entry name" value="MEMBRANE TRANSPORTER PROTEIN-RELATED"/>
    <property type="match status" value="1"/>
</dbReference>
<feature type="transmembrane region" description="Helical" evidence="8">
    <location>
        <begin position="130"/>
        <end position="155"/>
    </location>
</feature>
<evidence type="ECO:0000256" key="7">
    <source>
        <dbReference type="ARBA" id="ARBA00023136"/>
    </source>
</evidence>
<feature type="transmembrane region" description="Helical" evidence="8">
    <location>
        <begin position="99"/>
        <end position="118"/>
    </location>
</feature>
<feature type="transmembrane region" description="Helical" evidence="8">
    <location>
        <begin position="198"/>
        <end position="217"/>
    </location>
</feature>
<dbReference type="RefSeq" id="WP_085635736.1">
    <property type="nucleotide sequence ID" value="NZ_JFKC01000003.1"/>
</dbReference>
<protein>
    <recommendedName>
        <fullName evidence="8">Probable membrane transporter protein</fullName>
    </recommendedName>
</protein>
<feature type="transmembrane region" description="Helical" evidence="8">
    <location>
        <begin position="6"/>
        <end position="33"/>
    </location>
</feature>
<dbReference type="InterPro" id="IPR002781">
    <property type="entry name" value="TM_pro_TauE-like"/>
</dbReference>
<evidence type="ECO:0000256" key="2">
    <source>
        <dbReference type="ARBA" id="ARBA00009142"/>
    </source>
</evidence>
<dbReference type="EMBL" id="JFKC01000003">
    <property type="protein sequence ID" value="OSQ52008.1"/>
    <property type="molecule type" value="Genomic_DNA"/>
</dbReference>
<evidence type="ECO:0000256" key="5">
    <source>
        <dbReference type="ARBA" id="ARBA00022692"/>
    </source>
</evidence>
<dbReference type="OrthoDB" id="9800873at2"/>
<evidence type="ECO:0000313" key="10">
    <source>
        <dbReference type="Proteomes" id="UP000193926"/>
    </source>
</evidence>
<keyword evidence="10" id="KW-1185">Reference proteome</keyword>
<dbReference type="AlphaFoldDB" id="A0A1X4NND8"/>
<organism evidence="9 10">
    <name type="scientific">Marivita geojedonensis</name>
    <dbReference type="NCBI Taxonomy" id="1123756"/>
    <lineage>
        <taxon>Bacteria</taxon>
        <taxon>Pseudomonadati</taxon>
        <taxon>Pseudomonadota</taxon>
        <taxon>Alphaproteobacteria</taxon>
        <taxon>Rhodobacterales</taxon>
        <taxon>Roseobacteraceae</taxon>
        <taxon>Marivita</taxon>
    </lineage>
</organism>
<keyword evidence="6 8" id="KW-1133">Transmembrane helix</keyword>
<evidence type="ECO:0000256" key="3">
    <source>
        <dbReference type="ARBA" id="ARBA00022448"/>
    </source>
</evidence>
<keyword evidence="5 8" id="KW-0812">Transmembrane</keyword>
<accession>A0A1X4NND8</accession>
<reference evidence="9 10" key="1">
    <citation type="submission" date="2014-03" db="EMBL/GenBank/DDBJ databases">
        <title>The draft genome sequence of Marivita geojedonensis KCTC 23882.</title>
        <authorList>
            <person name="Lai Q."/>
            <person name="Shao Z."/>
        </authorList>
    </citation>
    <scope>NUCLEOTIDE SEQUENCE [LARGE SCALE GENOMIC DNA]</scope>
    <source>
        <strain evidence="9 10">DPG-138</strain>
    </source>
</reference>
<dbReference type="Proteomes" id="UP000193926">
    <property type="component" value="Unassembled WGS sequence"/>
</dbReference>
<comment type="subcellular location">
    <subcellularLocation>
        <location evidence="1 8">Cell membrane</location>
        <topology evidence="1 8">Multi-pass membrane protein</topology>
    </subcellularLocation>
</comment>
<evidence type="ECO:0000256" key="6">
    <source>
        <dbReference type="ARBA" id="ARBA00022989"/>
    </source>
</evidence>
<dbReference type="GO" id="GO:0005886">
    <property type="term" value="C:plasma membrane"/>
    <property type="evidence" value="ECO:0007669"/>
    <property type="project" value="UniProtKB-SubCell"/>
</dbReference>
<comment type="caution">
    <text evidence="9">The sequence shown here is derived from an EMBL/GenBank/DDBJ whole genome shotgun (WGS) entry which is preliminary data.</text>
</comment>
<feature type="transmembrane region" description="Helical" evidence="8">
    <location>
        <begin position="167"/>
        <end position="186"/>
    </location>
</feature>
<keyword evidence="7 8" id="KW-0472">Membrane</keyword>
<dbReference type="InterPro" id="IPR052017">
    <property type="entry name" value="TSUP"/>
</dbReference>
<keyword evidence="3" id="KW-0813">Transport</keyword>
<dbReference type="Pfam" id="PF01925">
    <property type="entry name" value="TauE"/>
    <property type="match status" value="1"/>
</dbReference>
<gene>
    <name evidence="9" type="ORF">MGEO_05585</name>
</gene>
<comment type="similarity">
    <text evidence="2 8">Belongs to the 4-toluene sulfonate uptake permease (TSUP) (TC 2.A.102) family.</text>
</comment>
<name>A0A1X4NND8_9RHOB</name>
<feature type="transmembrane region" description="Helical" evidence="8">
    <location>
        <begin position="229"/>
        <end position="246"/>
    </location>
</feature>
<keyword evidence="4 8" id="KW-1003">Cell membrane</keyword>
<evidence type="ECO:0000256" key="4">
    <source>
        <dbReference type="ARBA" id="ARBA00022475"/>
    </source>
</evidence>
<sequence>MGLIELLLIGAVVFVVAGSVKGLVGIGLPTAAISMLTMVIDPRTAIAMGLGPIIASNAWQIWTMGDLRGAISRYWVFAILLGVSVFLTVLLSAEVSDRVIFLALGLSIVSFAVLNLRFAMPRIPDRFDRLAQVAFGSFAGILGGLSGVWIAPIIMYMSARQVPKDEFVRATGLLLFVGGVPFSVAYVQQGLVTQELGLVSLLLILPTLLGFSLGAKLRKRFSNEGFRKLVLYVFLILGLNLLRRGIF</sequence>
<evidence type="ECO:0000256" key="8">
    <source>
        <dbReference type="RuleBase" id="RU363041"/>
    </source>
</evidence>
<proteinExistence type="inferred from homology"/>
<evidence type="ECO:0000313" key="9">
    <source>
        <dbReference type="EMBL" id="OSQ52008.1"/>
    </source>
</evidence>
<feature type="transmembrane region" description="Helical" evidence="8">
    <location>
        <begin position="74"/>
        <end position="92"/>
    </location>
</feature>